<dbReference type="PANTHER" id="PTHR22754">
    <property type="entry name" value="DISCO-INTERACTING PROTEIN 2 DIP2 -RELATED"/>
    <property type="match status" value="1"/>
</dbReference>
<reference evidence="3 4" key="1">
    <citation type="submission" date="2020-08" db="EMBL/GenBank/DDBJ databases">
        <title>Bridging the membrane lipid divide: bacteria of the FCB group superphylum have the potential to synthesize archaeal ether lipids.</title>
        <authorList>
            <person name="Villanueva L."/>
            <person name="Von Meijenfeldt F.A.B."/>
            <person name="Westbye A.B."/>
            <person name="Yadav S."/>
            <person name="Hopmans E.C."/>
            <person name="Dutilh B.E."/>
            <person name="Sinninghe Damste J.S."/>
        </authorList>
    </citation>
    <scope>NUCLEOTIDE SEQUENCE [LARGE SCALE GENOMIC DNA]</scope>
    <source>
        <strain evidence="3">NIOZ-UU27</strain>
    </source>
</reference>
<accession>A0A8J6T4T6</accession>
<dbReference type="PANTHER" id="PTHR22754:SF32">
    <property type="entry name" value="DISCO-INTERACTING PROTEIN 2"/>
    <property type="match status" value="1"/>
</dbReference>
<evidence type="ECO:0000313" key="4">
    <source>
        <dbReference type="Proteomes" id="UP000650524"/>
    </source>
</evidence>
<dbReference type="InterPro" id="IPR042099">
    <property type="entry name" value="ANL_N_sf"/>
</dbReference>
<dbReference type="Gene3D" id="3.40.50.12780">
    <property type="entry name" value="N-terminal domain of ligase-like"/>
    <property type="match status" value="1"/>
</dbReference>
<dbReference type="GO" id="GO:0005886">
    <property type="term" value="C:plasma membrane"/>
    <property type="evidence" value="ECO:0007669"/>
    <property type="project" value="TreeGrafter"/>
</dbReference>
<comment type="caution">
    <text evidence="3">The sequence shown here is derived from an EMBL/GenBank/DDBJ whole genome shotgun (WGS) entry which is preliminary data.</text>
</comment>
<dbReference type="Proteomes" id="UP000650524">
    <property type="component" value="Unassembled WGS sequence"/>
</dbReference>
<evidence type="ECO:0000313" key="3">
    <source>
        <dbReference type="EMBL" id="MBC8177892.1"/>
    </source>
</evidence>
<gene>
    <name evidence="3" type="ORF">H8E19_10855</name>
</gene>
<dbReference type="EMBL" id="JACNJD010000242">
    <property type="protein sequence ID" value="MBC8177892.1"/>
    <property type="molecule type" value="Genomic_DNA"/>
</dbReference>
<dbReference type="GO" id="GO:0070566">
    <property type="term" value="F:adenylyltransferase activity"/>
    <property type="evidence" value="ECO:0007669"/>
    <property type="project" value="TreeGrafter"/>
</dbReference>
<dbReference type="Gene3D" id="3.30.300.30">
    <property type="match status" value="1"/>
</dbReference>
<evidence type="ECO:0000256" key="1">
    <source>
        <dbReference type="ARBA" id="ARBA00006432"/>
    </source>
</evidence>
<protein>
    <submittedName>
        <fullName evidence="3">AMP-binding protein</fullName>
    </submittedName>
</protein>
<organism evidence="3 4">
    <name type="scientific">Candidatus Desulfacyla euxinica</name>
    <dbReference type="NCBI Taxonomy" id="2841693"/>
    <lineage>
        <taxon>Bacteria</taxon>
        <taxon>Deltaproteobacteria</taxon>
        <taxon>Candidatus Desulfacyla</taxon>
    </lineage>
</organism>
<dbReference type="AlphaFoldDB" id="A0A8J6T4T6"/>
<comment type="similarity">
    <text evidence="1">Belongs to the ATP-dependent AMP-binding enzyme family.</text>
</comment>
<feature type="domain" description="AMP-dependent synthetase/ligase" evidence="2">
    <location>
        <begin position="17"/>
        <end position="414"/>
    </location>
</feature>
<proteinExistence type="inferred from homology"/>
<evidence type="ECO:0000259" key="2">
    <source>
        <dbReference type="Pfam" id="PF00501"/>
    </source>
</evidence>
<name>A0A8J6T4T6_9DELT</name>
<dbReference type="Pfam" id="PF00501">
    <property type="entry name" value="AMP-binding"/>
    <property type="match status" value="1"/>
</dbReference>
<dbReference type="InterPro" id="IPR045851">
    <property type="entry name" value="AMP-bd_C_sf"/>
</dbReference>
<dbReference type="InterPro" id="IPR000873">
    <property type="entry name" value="AMP-dep_synth/lig_dom"/>
</dbReference>
<dbReference type="SUPFAM" id="SSF56801">
    <property type="entry name" value="Acetyl-CoA synthetase-like"/>
    <property type="match status" value="1"/>
</dbReference>
<sequence>MLSSCKSIVEVFVKKTLEHPDRIAITLISDDDSEEKISYGQLHSKASSCARILQSNGIKKQDIVIICLNHSPELVAAFWGILYAGAIPVISHYPEQVPNRDKFKEQICSFVKNSGARGVIALPELKIGLGGSLRDLDCQAISAMEILTRPGNMDLSMPRDYASREQTAYIQYTSGSTGRQKGVRLSHRAILNFIQSYTVALDIRPKDVIVNWPPLYHDLGLFSGVVLPLTIGIPLVLMSPFKWVRNPKALLEIVQKHGGTHCIFPNFGLNHTLRSVRNQDLKELDLSTLRFVGLGGEPILYDSIKDFFDFFKDFGLAATAIKPGYGMAENTLAATVTRMEDEVSVDWVDVRSLYDKRKAVPVDSDKKGSLPLVSCGLPLDGVDVGIVDSSRSHLPERSVGEIAIRTGFLFNGYHQNPELTANVMQDGWYYTGDIGYLAKGHLYVCGRKKDLIIKGGQNIHPEDLETVANSVSGIRPGRAVAFGTDDTSTGTEKIVMVCELTSGTPKEERGNIGRELRRRIFHELYVSVSRIRFVESGWIVKTYNGRMVRSANRMKYLKDQI</sequence>
<dbReference type="GO" id="GO:0006633">
    <property type="term" value="P:fatty acid biosynthetic process"/>
    <property type="evidence" value="ECO:0007669"/>
    <property type="project" value="TreeGrafter"/>
</dbReference>